<keyword evidence="2" id="KW-0539">Nucleus</keyword>
<keyword evidence="6" id="KW-1185">Reference proteome</keyword>
<name>A0AAV5KN69_9ROSI</name>
<dbReference type="Gene3D" id="1.10.246.20">
    <property type="entry name" value="Coactivator CBP, KIX domain"/>
    <property type="match status" value="1"/>
</dbReference>
<dbReference type="PANTHER" id="PTHR33137:SF4">
    <property type="entry name" value="MEDIATOR OF RNA POLYMERASE II TRANSCRIPTION SUBUNIT 15A-RELATED"/>
    <property type="match status" value="1"/>
</dbReference>
<dbReference type="EMBL" id="BPVZ01000070">
    <property type="protein sequence ID" value="GKV25979.1"/>
    <property type="molecule type" value="Genomic_DNA"/>
</dbReference>
<dbReference type="Pfam" id="PF16987">
    <property type="entry name" value="KIX_2"/>
    <property type="match status" value="1"/>
</dbReference>
<feature type="region of interest" description="Disordered" evidence="3">
    <location>
        <begin position="90"/>
        <end position="114"/>
    </location>
</feature>
<dbReference type="InterPro" id="IPR044661">
    <property type="entry name" value="MED15a/b/c-like"/>
</dbReference>
<dbReference type="GO" id="GO:0003713">
    <property type="term" value="F:transcription coactivator activity"/>
    <property type="evidence" value="ECO:0007669"/>
    <property type="project" value="InterPro"/>
</dbReference>
<evidence type="ECO:0000256" key="1">
    <source>
        <dbReference type="ARBA" id="ARBA00004123"/>
    </source>
</evidence>
<evidence type="ECO:0000313" key="6">
    <source>
        <dbReference type="Proteomes" id="UP001054252"/>
    </source>
</evidence>
<comment type="subcellular location">
    <subcellularLocation>
        <location evidence="1">Nucleus</location>
    </subcellularLocation>
</comment>
<dbReference type="SUPFAM" id="SSF47040">
    <property type="entry name" value="Kix domain of CBP (creb binding protein)"/>
    <property type="match status" value="1"/>
</dbReference>
<sequence length="141" mass="16075">MDANNWRPNAPNGEPTMDTADWRTQLQPGSRQEIVNKIMETLRQHLPCSSDEGLNELRKIAIRFEEKIYTAATSQSDYLRRISLKMLSMETKSQETLPNPGSSSKPPDLGFNNDENFFNIFEELEENDDGDDEFGEVISST</sequence>
<proteinExistence type="predicted"/>
<dbReference type="GO" id="GO:0005634">
    <property type="term" value="C:nucleus"/>
    <property type="evidence" value="ECO:0007669"/>
    <property type="project" value="UniProtKB-SubCell"/>
</dbReference>
<feature type="compositionally biased region" description="Polar residues" evidence="3">
    <location>
        <begin position="90"/>
        <end position="105"/>
    </location>
</feature>
<evidence type="ECO:0000256" key="3">
    <source>
        <dbReference type="SAM" id="MobiDB-lite"/>
    </source>
</evidence>
<feature type="region of interest" description="Disordered" evidence="3">
    <location>
        <begin position="1"/>
        <end position="20"/>
    </location>
</feature>
<dbReference type="AlphaFoldDB" id="A0AAV5KN69"/>
<comment type="caution">
    <text evidence="5">The sequence shown here is derived from an EMBL/GenBank/DDBJ whole genome shotgun (WGS) entry which is preliminary data.</text>
</comment>
<protein>
    <recommendedName>
        <fullName evidence="4">Mediator complex subunit 15 KIX domain-containing protein</fullName>
    </recommendedName>
</protein>
<evidence type="ECO:0000259" key="4">
    <source>
        <dbReference type="Pfam" id="PF16987"/>
    </source>
</evidence>
<dbReference type="InterPro" id="IPR036546">
    <property type="entry name" value="MED15_KIX"/>
</dbReference>
<dbReference type="GO" id="GO:0031490">
    <property type="term" value="F:chromatin DNA binding"/>
    <property type="evidence" value="ECO:0007669"/>
    <property type="project" value="InterPro"/>
</dbReference>
<dbReference type="FunFam" id="1.10.246.20:FF:000003">
    <property type="entry name" value="Mediator of RNA polymerase II transcription subunit 15a"/>
    <property type="match status" value="1"/>
</dbReference>
<dbReference type="PANTHER" id="PTHR33137">
    <property type="entry name" value="MEDIATOR OF RNA POLYMERASE II TRANSCRIPTION SUBUNIT 15A-RELATED"/>
    <property type="match status" value="1"/>
</dbReference>
<dbReference type="InterPro" id="IPR036529">
    <property type="entry name" value="KIX_dom_sf"/>
</dbReference>
<organism evidence="5 6">
    <name type="scientific">Rubroshorea leprosula</name>
    <dbReference type="NCBI Taxonomy" id="152421"/>
    <lineage>
        <taxon>Eukaryota</taxon>
        <taxon>Viridiplantae</taxon>
        <taxon>Streptophyta</taxon>
        <taxon>Embryophyta</taxon>
        <taxon>Tracheophyta</taxon>
        <taxon>Spermatophyta</taxon>
        <taxon>Magnoliopsida</taxon>
        <taxon>eudicotyledons</taxon>
        <taxon>Gunneridae</taxon>
        <taxon>Pentapetalae</taxon>
        <taxon>rosids</taxon>
        <taxon>malvids</taxon>
        <taxon>Malvales</taxon>
        <taxon>Dipterocarpaceae</taxon>
        <taxon>Rubroshorea</taxon>
    </lineage>
</organism>
<dbReference type="Proteomes" id="UP001054252">
    <property type="component" value="Unassembled WGS sequence"/>
</dbReference>
<accession>A0AAV5KN69</accession>
<reference evidence="5 6" key="1">
    <citation type="journal article" date="2021" name="Commun. Biol.">
        <title>The genome of Shorea leprosula (Dipterocarpaceae) highlights the ecological relevance of drought in aseasonal tropical rainforests.</title>
        <authorList>
            <person name="Ng K.K.S."/>
            <person name="Kobayashi M.J."/>
            <person name="Fawcett J.A."/>
            <person name="Hatakeyama M."/>
            <person name="Paape T."/>
            <person name="Ng C.H."/>
            <person name="Ang C.C."/>
            <person name="Tnah L.H."/>
            <person name="Lee C.T."/>
            <person name="Nishiyama T."/>
            <person name="Sese J."/>
            <person name="O'Brien M.J."/>
            <person name="Copetti D."/>
            <person name="Mohd Noor M.I."/>
            <person name="Ong R.C."/>
            <person name="Putra M."/>
            <person name="Sireger I.Z."/>
            <person name="Indrioko S."/>
            <person name="Kosugi Y."/>
            <person name="Izuno A."/>
            <person name="Isagi Y."/>
            <person name="Lee S.L."/>
            <person name="Shimizu K.K."/>
        </authorList>
    </citation>
    <scope>NUCLEOTIDE SEQUENCE [LARGE SCALE GENOMIC DNA]</scope>
    <source>
        <strain evidence="5">214</strain>
    </source>
</reference>
<evidence type="ECO:0000256" key="2">
    <source>
        <dbReference type="ARBA" id="ARBA00023242"/>
    </source>
</evidence>
<evidence type="ECO:0000313" key="5">
    <source>
        <dbReference type="EMBL" id="GKV25979.1"/>
    </source>
</evidence>
<feature type="domain" description="Mediator complex subunit 15 KIX" evidence="4">
    <location>
        <begin position="20"/>
        <end position="96"/>
    </location>
</feature>
<gene>
    <name evidence="5" type="ORF">SLEP1_g35349</name>
</gene>